<reference evidence="1" key="1">
    <citation type="journal article" date="2021" name="Proc. Natl. Acad. Sci. U.S.A.">
        <title>A Catalog of Tens of Thousands of Viruses from Human Metagenomes Reveals Hidden Associations with Chronic Diseases.</title>
        <authorList>
            <person name="Tisza M.J."/>
            <person name="Buck C.B."/>
        </authorList>
    </citation>
    <scope>NUCLEOTIDE SEQUENCE</scope>
    <source>
        <strain evidence="1">Ctr0N4</strain>
    </source>
</reference>
<evidence type="ECO:0000313" key="1">
    <source>
        <dbReference type="EMBL" id="DAD75593.1"/>
    </source>
</evidence>
<proteinExistence type="predicted"/>
<organism evidence="1">
    <name type="scientific">Siphoviridae sp. ctr0N4</name>
    <dbReference type="NCBI Taxonomy" id="2826473"/>
    <lineage>
        <taxon>Viruses</taxon>
        <taxon>Duplodnaviria</taxon>
        <taxon>Heunggongvirae</taxon>
        <taxon>Uroviricota</taxon>
        <taxon>Caudoviricetes</taxon>
    </lineage>
</organism>
<name>A0A8S5LZV5_9CAUD</name>
<dbReference type="EMBL" id="BK014786">
    <property type="protein sequence ID" value="DAD75593.1"/>
    <property type="molecule type" value="Genomic_DNA"/>
</dbReference>
<accession>A0A8S5LZV5</accession>
<sequence length="78" mass="8706">MIRVTIRLQDETEHTVDDVERVTQLVPGCRGKDVAKSASGGEILHFQFVPWRTTIVEGKTKVFSVDPLKIASIEAELI</sequence>
<protein>
    <submittedName>
        <fullName evidence="1">Uncharacterized protein</fullName>
    </submittedName>
</protein>